<gene>
    <name evidence="1" type="ORF">APHCRT_1086</name>
</gene>
<name>A0A0F3PVK9_ANAPH</name>
<protein>
    <submittedName>
        <fullName evidence="1">Uncharacterized protein</fullName>
    </submittedName>
</protein>
<dbReference type="EMBL" id="LAOD01000024">
    <property type="protein sequence ID" value="KJV83951.1"/>
    <property type="molecule type" value="Genomic_DNA"/>
</dbReference>
<organism evidence="1 2">
    <name type="scientific">Anaplasma phagocytophilum str. CRT53-1</name>
    <dbReference type="NCBI Taxonomy" id="1359157"/>
    <lineage>
        <taxon>Bacteria</taxon>
        <taxon>Pseudomonadati</taxon>
        <taxon>Pseudomonadota</taxon>
        <taxon>Alphaproteobacteria</taxon>
        <taxon>Rickettsiales</taxon>
        <taxon>Anaplasmataceae</taxon>
        <taxon>Anaplasma</taxon>
        <taxon>phagocytophilum group</taxon>
    </lineage>
</organism>
<accession>A0A0F3PVK9</accession>
<comment type="caution">
    <text evidence="1">The sequence shown here is derived from an EMBL/GenBank/DDBJ whole genome shotgun (WGS) entry which is preliminary data.</text>
</comment>
<dbReference type="AlphaFoldDB" id="A0A0F3PVK9"/>
<evidence type="ECO:0000313" key="1">
    <source>
        <dbReference type="EMBL" id="KJV83951.1"/>
    </source>
</evidence>
<sequence>MSQNIAFLSPRLNSKKRLPTTDRRAYKLYETSISRHEFGHLYQTAAALPIATT</sequence>
<reference evidence="1 2" key="1">
    <citation type="submission" date="2015-01" db="EMBL/GenBank/DDBJ databases">
        <title>Genome Sequencing of Rickettsiales.</title>
        <authorList>
            <person name="Daugherty S.C."/>
            <person name="Su Q."/>
            <person name="Abolude K."/>
            <person name="Beier-Sexton M."/>
            <person name="Carlyon J.A."/>
            <person name="Carter R."/>
            <person name="Day N.P."/>
            <person name="Dumler S.J."/>
            <person name="Dyachenko V."/>
            <person name="Godinez A."/>
            <person name="Kurtti T.J."/>
            <person name="Lichay M."/>
            <person name="Mullins K.E."/>
            <person name="Ott S."/>
            <person name="Pappas-Brown V."/>
            <person name="Paris D.H."/>
            <person name="Patel P."/>
            <person name="Richards A.L."/>
            <person name="Sadzewicz L."/>
            <person name="Sears K."/>
            <person name="Seidman D."/>
            <person name="Sengamalay N."/>
            <person name="Stenos J."/>
            <person name="Tallon L.J."/>
            <person name="Vincent G."/>
            <person name="Fraser C.M."/>
            <person name="Munderloh U."/>
            <person name="Dunning-Hotopp J.C."/>
        </authorList>
    </citation>
    <scope>NUCLEOTIDE SEQUENCE [LARGE SCALE GENOMIC DNA]</scope>
    <source>
        <strain evidence="1 2">CRT53-1</strain>
    </source>
</reference>
<dbReference type="Proteomes" id="UP000033722">
    <property type="component" value="Unassembled WGS sequence"/>
</dbReference>
<dbReference type="PATRIC" id="fig|1359157.3.peg.912"/>
<proteinExistence type="predicted"/>
<evidence type="ECO:0000313" key="2">
    <source>
        <dbReference type="Proteomes" id="UP000033722"/>
    </source>
</evidence>